<keyword evidence="4 8" id="KW-0812">Transmembrane</keyword>
<sequence length="143" mass="15333">MLRCVQTLLCRKNASLHGQEYGGFAAGKNFQHTRVMHYLYLLIAILCEVAGTSALEASRQFTRLGPSLLVVGGYAAAFYFLSLTLRVVPVGVAYAIWSGMGVVLIALVARIVYGQRLDVPAILGMSLIVAGVAVIRLFSKTGA</sequence>
<evidence type="ECO:0000256" key="5">
    <source>
        <dbReference type="ARBA" id="ARBA00022989"/>
    </source>
</evidence>
<feature type="transmembrane region" description="Helical" evidence="9">
    <location>
        <begin position="119"/>
        <end position="138"/>
    </location>
</feature>
<evidence type="ECO:0000256" key="1">
    <source>
        <dbReference type="ARBA" id="ARBA00004651"/>
    </source>
</evidence>
<comment type="subcellular location">
    <subcellularLocation>
        <location evidence="1 8">Cell membrane</location>
        <topology evidence="1 8">Multi-pass membrane protein</topology>
    </subcellularLocation>
</comment>
<dbReference type="AlphaFoldDB" id="A0A1T4XPU5"/>
<keyword evidence="11" id="KW-1185">Reference proteome</keyword>
<dbReference type="GO" id="GO:0005886">
    <property type="term" value="C:plasma membrane"/>
    <property type="evidence" value="ECO:0007669"/>
    <property type="project" value="UniProtKB-SubCell"/>
</dbReference>
<keyword evidence="5 9" id="KW-1133">Transmembrane helix</keyword>
<keyword evidence="6 9" id="KW-0472">Membrane</keyword>
<proteinExistence type="inferred from homology"/>
<evidence type="ECO:0000256" key="3">
    <source>
        <dbReference type="ARBA" id="ARBA00022475"/>
    </source>
</evidence>
<evidence type="ECO:0000256" key="2">
    <source>
        <dbReference type="ARBA" id="ARBA00022448"/>
    </source>
</evidence>
<dbReference type="Proteomes" id="UP000190027">
    <property type="component" value="Unassembled WGS sequence"/>
</dbReference>
<dbReference type="GO" id="GO:0015297">
    <property type="term" value="F:antiporter activity"/>
    <property type="evidence" value="ECO:0007669"/>
    <property type="project" value="TreeGrafter"/>
</dbReference>
<dbReference type="Gene3D" id="1.10.3730.20">
    <property type="match status" value="1"/>
</dbReference>
<evidence type="ECO:0000256" key="4">
    <source>
        <dbReference type="ARBA" id="ARBA00022692"/>
    </source>
</evidence>
<feature type="transmembrane region" description="Helical" evidence="9">
    <location>
        <begin position="38"/>
        <end position="55"/>
    </location>
</feature>
<dbReference type="GO" id="GO:1990961">
    <property type="term" value="P:xenobiotic detoxification by transmembrane export across the plasma membrane"/>
    <property type="evidence" value="ECO:0007669"/>
    <property type="project" value="UniProtKB-ARBA"/>
</dbReference>
<keyword evidence="3" id="KW-1003">Cell membrane</keyword>
<dbReference type="GO" id="GO:0031460">
    <property type="term" value="P:glycine betaine transport"/>
    <property type="evidence" value="ECO:0007669"/>
    <property type="project" value="TreeGrafter"/>
</dbReference>
<dbReference type="PANTHER" id="PTHR30561:SF1">
    <property type="entry name" value="MULTIDRUG TRANSPORTER EMRE"/>
    <property type="match status" value="1"/>
</dbReference>
<dbReference type="InterPro" id="IPR045324">
    <property type="entry name" value="Small_multidrug_res"/>
</dbReference>
<protein>
    <submittedName>
        <fullName evidence="10">Small multidrug resistance pump</fullName>
    </submittedName>
</protein>
<comment type="similarity">
    <text evidence="7 8">Belongs to the drug/metabolite transporter (DMT) superfamily. Small multidrug resistance (SMR) (TC 2.A.7.1) family.</text>
</comment>
<dbReference type="FunFam" id="1.10.3730.20:FF:000001">
    <property type="entry name" value="Quaternary ammonium compound resistance transporter SugE"/>
    <property type="match status" value="1"/>
</dbReference>
<reference evidence="10 11" key="1">
    <citation type="submission" date="2017-02" db="EMBL/GenBank/DDBJ databases">
        <authorList>
            <person name="Peterson S.W."/>
        </authorList>
    </citation>
    <scope>NUCLEOTIDE SEQUENCE [LARGE SCALE GENOMIC DNA]</scope>
    <source>
        <strain evidence="10 11">DSM 16080</strain>
    </source>
</reference>
<dbReference type="GO" id="GO:0015199">
    <property type="term" value="F:amino-acid betaine transmembrane transporter activity"/>
    <property type="evidence" value="ECO:0007669"/>
    <property type="project" value="TreeGrafter"/>
</dbReference>
<dbReference type="Pfam" id="PF00893">
    <property type="entry name" value="Multi_Drug_Res"/>
    <property type="match status" value="1"/>
</dbReference>
<evidence type="ECO:0000256" key="6">
    <source>
        <dbReference type="ARBA" id="ARBA00023136"/>
    </source>
</evidence>
<evidence type="ECO:0000313" key="11">
    <source>
        <dbReference type="Proteomes" id="UP000190027"/>
    </source>
</evidence>
<dbReference type="PANTHER" id="PTHR30561">
    <property type="entry name" value="SMR FAMILY PROTON-DEPENDENT DRUG EFFLUX TRANSPORTER SUGE"/>
    <property type="match status" value="1"/>
</dbReference>
<evidence type="ECO:0000256" key="9">
    <source>
        <dbReference type="SAM" id="Phobius"/>
    </source>
</evidence>
<feature type="transmembrane region" description="Helical" evidence="9">
    <location>
        <begin position="67"/>
        <end position="85"/>
    </location>
</feature>
<dbReference type="InterPro" id="IPR037185">
    <property type="entry name" value="EmrE-like"/>
</dbReference>
<evidence type="ECO:0000313" key="10">
    <source>
        <dbReference type="EMBL" id="SKA91138.1"/>
    </source>
</evidence>
<dbReference type="EMBL" id="FUYC01000013">
    <property type="protein sequence ID" value="SKA91138.1"/>
    <property type="molecule type" value="Genomic_DNA"/>
</dbReference>
<dbReference type="InterPro" id="IPR000390">
    <property type="entry name" value="Small_drug/metabolite_transptr"/>
</dbReference>
<evidence type="ECO:0000256" key="7">
    <source>
        <dbReference type="ARBA" id="ARBA00038032"/>
    </source>
</evidence>
<organism evidence="10 11">
    <name type="scientific">Paucidesulfovibrio gracilis DSM 16080</name>
    <dbReference type="NCBI Taxonomy" id="1121449"/>
    <lineage>
        <taxon>Bacteria</taxon>
        <taxon>Pseudomonadati</taxon>
        <taxon>Thermodesulfobacteriota</taxon>
        <taxon>Desulfovibrionia</taxon>
        <taxon>Desulfovibrionales</taxon>
        <taxon>Desulfovibrionaceae</taxon>
        <taxon>Paucidesulfovibrio</taxon>
    </lineage>
</organism>
<dbReference type="STRING" id="1121449.SAMN02745704_02314"/>
<accession>A0A1T4XPU5</accession>
<feature type="transmembrane region" description="Helical" evidence="9">
    <location>
        <begin position="92"/>
        <end position="113"/>
    </location>
</feature>
<evidence type="ECO:0000256" key="8">
    <source>
        <dbReference type="RuleBase" id="RU003942"/>
    </source>
</evidence>
<dbReference type="GO" id="GO:0015220">
    <property type="term" value="F:choline transmembrane transporter activity"/>
    <property type="evidence" value="ECO:0007669"/>
    <property type="project" value="TreeGrafter"/>
</dbReference>
<name>A0A1T4XPU5_9BACT</name>
<keyword evidence="2" id="KW-0813">Transport</keyword>
<dbReference type="SUPFAM" id="SSF103481">
    <property type="entry name" value="Multidrug resistance efflux transporter EmrE"/>
    <property type="match status" value="1"/>
</dbReference>
<gene>
    <name evidence="10" type="ORF">SAMN02745704_02314</name>
</gene>